<keyword evidence="1" id="KW-0812">Transmembrane</keyword>
<name>A0A085VA19_PSESX</name>
<evidence type="ECO:0000313" key="3">
    <source>
        <dbReference type="Proteomes" id="UP000028643"/>
    </source>
</evidence>
<accession>A0A085VA19</accession>
<keyword evidence="1" id="KW-0472">Membrane</keyword>
<dbReference type="Proteomes" id="UP000028643">
    <property type="component" value="Unassembled WGS sequence"/>
</dbReference>
<proteinExistence type="predicted"/>
<evidence type="ECO:0000256" key="1">
    <source>
        <dbReference type="SAM" id="Phobius"/>
    </source>
</evidence>
<feature type="transmembrane region" description="Helical" evidence="1">
    <location>
        <begin position="18"/>
        <end position="40"/>
    </location>
</feature>
<gene>
    <name evidence="2" type="ORF">IV02_09865</name>
</gene>
<keyword evidence="1" id="KW-1133">Transmembrane helix</keyword>
<feature type="transmembrane region" description="Helical" evidence="1">
    <location>
        <begin position="52"/>
        <end position="73"/>
    </location>
</feature>
<dbReference type="RefSeq" id="WP_020292511.1">
    <property type="nucleotide sequence ID" value="NZ_JPQT01000098.1"/>
</dbReference>
<organism evidence="2 3">
    <name type="scientific">Pseudomonas syringae</name>
    <dbReference type="NCBI Taxonomy" id="317"/>
    <lineage>
        <taxon>Bacteria</taxon>
        <taxon>Pseudomonadati</taxon>
        <taxon>Pseudomonadota</taxon>
        <taxon>Gammaproteobacteria</taxon>
        <taxon>Pseudomonadales</taxon>
        <taxon>Pseudomonadaceae</taxon>
        <taxon>Pseudomonas</taxon>
    </lineage>
</organism>
<reference evidence="2 3" key="1">
    <citation type="submission" date="2014-07" db="EMBL/GenBank/DDBJ databases">
        <title>Draft Genome Sequences of Environmental Pseudomonas syringae strains.</title>
        <authorList>
            <person name="Baltrus D.A."/>
            <person name="Berge O."/>
            <person name="Morris C."/>
        </authorList>
    </citation>
    <scope>NUCLEOTIDE SEQUENCE [LARGE SCALE GENOMIC DNA]</scope>
    <source>
        <strain evidence="2 3">CEB003</strain>
    </source>
</reference>
<evidence type="ECO:0000313" key="2">
    <source>
        <dbReference type="EMBL" id="KFE52282.1"/>
    </source>
</evidence>
<dbReference type="EMBL" id="JPQT01000098">
    <property type="protein sequence ID" value="KFE52282.1"/>
    <property type="molecule type" value="Genomic_DNA"/>
</dbReference>
<dbReference type="PATRIC" id="fig|317.174.peg.2019"/>
<sequence>MKSELYEVWGDTVDGRHLIYAIAIGAVVSLGAFFIAKHLLVGWVASAQMARAYAMLIGIVGCLAGGAISAALFKPKRHVMEHQADPAWRAQVLLELQNEFGDLGKLSDLPPATIAELREMDLYELFADYERAQLAKVDSPEPPALNVESAVSIKGGRS</sequence>
<protein>
    <submittedName>
        <fullName evidence="2">Uncharacterized protein</fullName>
    </submittedName>
</protein>
<dbReference type="AlphaFoldDB" id="A0A085VA19"/>
<comment type="caution">
    <text evidence="2">The sequence shown here is derived from an EMBL/GenBank/DDBJ whole genome shotgun (WGS) entry which is preliminary data.</text>
</comment>